<gene>
    <name evidence="1" type="ORF">OsI_27976</name>
</gene>
<dbReference type="Proteomes" id="UP000007015">
    <property type="component" value="Chromosome 8"/>
</dbReference>
<dbReference type="Gramene" id="BGIOSGA027584-TA">
    <property type="protein sequence ID" value="BGIOSGA027584-PA"/>
    <property type="gene ID" value="BGIOSGA027584"/>
</dbReference>
<evidence type="ECO:0000313" key="1">
    <source>
        <dbReference type="EMBL" id="EEC82970.1"/>
    </source>
</evidence>
<evidence type="ECO:0000313" key="2">
    <source>
        <dbReference type="Proteomes" id="UP000007015"/>
    </source>
</evidence>
<dbReference type="EMBL" id="CM000133">
    <property type="protein sequence ID" value="EEC82970.1"/>
    <property type="molecule type" value="Genomic_DNA"/>
</dbReference>
<keyword evidence="2" id="KW-1185">Reference proteome</keyword>
<dbReference type="AlphaFoldDB" id="B8BB58"/>
<dbReference type="HOGENOM" id="CLU_2642466_0_0_1"/>
<name>B8BB58_ORYSI</name>
<sequence>MLQRLLIGVLEVKKMRLTSQVRSWLLQRLVAGVLEVKKMRLPSQATLVASAPFGRRSGGAQPGDSGCFSAFYLAFWK</sequence>
<protein>
    <submittedName>
        <fullName evidence="1">Uncharacterized protein</fullName>
    </submittedName>
</protein>
<organism evidence="1 2">
    <name type="scientific">Oryza sativa subsp. indica</name>
    <name type="common">Rice</name>
    <dbReference type="NCBI Taxonomy" id="39946"/>
    <lineage>
        <taxon>Eukaryota</taxon>
        <taxon>Viridiplantae</taxon>
        <taxon>Streptophyta</taxon>
        <taxon>Embryophyta</taxon>
        <taxon>Tracheophyta</taxon>
        <taxon>Spermatophyta</taxon>
        <taxon>Magnoliopsida</taxon>
        <taxon>Liliopsida</taxon>
        <taxon>Poales</taxon>
        <taxon>Poaceae</taxon>
        <taxon>BOP clade</taxon>
        <taxon>Oryzoideae</taxon>
        <taxon>Oryzeae</taxon>
        <taxon>Oryzinae</taxon>
        <taxon>Oryza</taxon>
        <taxon>Oryza sativa</taxon>
    </lineage>
</organism>
<proteinExistence type="predicted"/>
<reference evidence="1 2" key="1">
    <citation type="journal article" date="2005" name="PLoS Biol.">
        <title>The genomes of Oryza sativa: a history of duplications.</title>
        <authorList>
            <person name="Yu J."/>
            <person name="Wang J."/>
            <person name="Lin W."/>
            <person name="Li S."/>
            <person name="Li H."/>
            <person name="Zhou J."/>
            <person name="Ni P."/>
            <person name="Dong W."/>
            <person name="Hu S."/>
            <person name="Zeng C."/>
            <person name="Zhang J."/>
            <person name="Zhang Y."/>
            <person name="Li R."/>
            <person name="Xu Z."/>
            <person name="Li S."/>
            <person name="Li X."/>
            <person name="Zheng H."/>
            <person name="Cong L."/>
            <person name="Lin L."/>
            <person name="Yin J."/>
            <person name="Geng J."/>
            <person name="Li G."/>
            <person name="Shi J."/>
            <person name="Liu J."/>
            <person name="Lv H."/>
            <person name="Li J."/>
            <person name="Wang J."/>
            <person name="Deng Y."/>
            <person name="Ran L."/>
            <person name="Shi X."/>
            <person name="Wang X."/>
            <person name="Wu Q."/>
            <person name="Li C."/>
            <person name="Ren X."/>
            <person name="Wang J."/>
            <person name="Wang X."/>
            <person name="Li D."/>
            <person name="Liu D."/>
            <person name="Zhang X."/>
            <person name="Ji Z."/>
            <person name="Zhao W."/>
            <person name="Sun Y."/>
            <person name="Zhang Z."/>
            <person name="Bao J."/>
            <person name="Han Y."/>
            <person name="Dong L."/>
            <person name="Ji J."/>
            <person name="Chen P."/>
            <person name="Wu S."/>
            <person name="Liu J."/>
            <person name="Xiao Y."/>
            <person name="Bu D."/>
            <person name="Tan J."/>
            <person name="Yang L."/>
            <person name="Ye C."/>
            <person name="Zhang J."/>
            <person name="Xu J."/>
            <person name="Zhou Y."/>
            <person name="Yu Y."/>
            <person name="Zhang B."/>
            <person name="Zhuang S."/>
            <person name="Wei H."/>
            <person name="Liu B."/>
            <person name="Lei M."/>
            <person name="Yu H."/>
            <person name="Li Y."/>
            <person name="Xu H."/>
            <person name="Wei S."/>
            <person name="He X."/>
            <person name="Fang L."/>
            <person name="Zhang Z."/>
            <person name="Zhang Y."/>
            <person name="Huang X."/>
            <person name="Su Z."/>
            <person name="Tong W."/>
            <person name="Li J."/>
            <person name="Tong Z."/>
            <person name="Li S."/>
            <person name="Ye J."/>
            <person name="Wang L."/>
            <person name="Fang L."/>
            <person name="Lei T."/>
            <person name="Chen C."/>
            <person name="Chen H."/>
            <person name="Xu Z."/>
            <person name="Li H."/>
            <person name="Huang H."/>
            <person name="Zhang F."/>
            <person name="Xu H."/>
            <person name="Li N."/>
            <person name="Zhao C."/>
            <person name="Li S."/>
            <person name="Dong L."/>
            <person name="Huang Y."/>
            <person name="Li L."/>
            <person name="Xi Y."/>
            <person name="Qi Q."/>
            <person name="Li W."/>
            <person name="Zhang B."/>
            <person name="Hu W."/>
            <person name="Zhang Y."/>
            <person name="Tian X."/>
            <person name="Jiao Y."/>
            <person name="Liang X."/>
            <person name="Jin J."/>
            <person name="Gao L."/>
            <person name="Zheng W."/>
            <person name="Hao B."/>
            <person name="Liu S."/>
            <person name="Wang W."/>
            <person name="Yuan L."/>
            <person name="Cao M."/>
            <person name="McDermott J."/>
            <person name="Samudrala R."/>
            <person name="Wang J."/>
            <person name="Wong G.K."/>
            <person name="Yang H."/>
        </authorList>
    </citation>
    <scope>NUCLEOTIDE SEQUENCE [LARGE SCALE GENOMIC DNA]</scope>
    <source>
        <strain evidence="2">cv. 93-11</strain>
    </source>
</reference>
<accession>B8BB58</accession>